<feature type="domain" description="DYW" evidence="2">
    <location>
        <begin position="52"/>
        <end position="101"/>
    </location>
</feature>
<dbReference type="Pfam" id="PF14432">
    <property type="entry name" value="DYW_deaminase"/>
    <property type="match status" value="1"/>
</dbReference>
<evidence type="ECO:0000256" key="1">
    <source>
        <dbReference type="ARBA" id="ARBA00006643"/>
    </source>
</evidence>
<evidence type="ECO:0000313" key="3">
    <source>
        <dbReference type="EMBL" id="MBA4663242.1"/>
    </source>
</evidence>
<dbReference type="EMBL" id="GISG01219742">
    <property type="protein sequence ID" value="MBA4663242.1"/>
    <property type="molecule type" value="Transcribed_RNA"/>
</dbReference>
<sequence>MKANKVARMPGCSWIEIKSIVHEFRSSEIEHPELPLIHEKLNALERKMKLEGYVPNLEFALHDVGKEQKERLLLWRSEKLAIAYGLIKLPLGLPIRIFKNL</sequence>
<evidence type="ECO:0000259" key="2">
    <source>
        <dbReference type="Pfam" id="PF14432"/>
    </source>
</evidence>
<dbReference type="InterPro" id="IPR032867">
    <property type="entry name" value="DYW_dom"/>
</dbReference>
<dbReference type="EMBL" id="GISG01219741">
    <property type="protein sequence ID" value="MBA4663241.1"/>
    <property type="molecule type" value="Transcribed_RNA"/>
</dbReference>
<organism evidence="3">
    <name type="scientific">Opuntia streptacantha</name>
    <name type="common">Prickly pear cactus</name>
    <name type="synonym">Opuntia cardona</name>
    <dbReference type="NCBI Taxonomy" id="393608"/>
    <lineage>
        <taxon>Eukaryota</taxon>
        <taxon>Viridiplantae</taxon>
        <taxon>Streptophyta</taxon>
        <taxon>Embryophyta</taxon>
        <taxon>Tracheophyta</taxon>
        <taxon>Spermatophyta</taxon>
        <taxon>Magnoliopsida</taxon>
        <taxon>eudicotyledons</taxon>
        <taxon>Gunneridae</taxon>
        <taxon>Pentapetalae</taxon>
        <taxon>Caryophyllales</taxon>
        <taxon>Cactineae</taxon>
        <taxon>Cactaceae</taxon>
        <taxon>Opuntioideae</taxon>
        <taxon>Opuntia</taxon>
    </lineage>
</organism>
<proteinExistence type="inferred from homology"/>
<comment type="similarity">
    <text evidence="1">Belongs to the PPR family. PCMP-H subfamily.</text>
</comment>
<accession>A0A7C9EAJ3</accession>
<protein>
    <recommendedName>
        <fullName evidence="2">DYW domain-containing protein</fullName>
    </recommendedName>
</protein>
<dbReference type="AlphaFoldDB" id="A0A7C9EAJ3"/>
<dbReference type="GO" id="GO:0008270">
    <property type="term" value="F:zinc ion binding"/>
    <property type="evidence" value="ECO:0007669"/>
    <property type="project" value="InterPro"/>
</dbReference>
<reference evidence="3" key="1">
    <citation type="journal article" date="2013" name="J. Plant Res.">
        <title>Effect of fungi and light on seed germination of three Opuntia species from semiarid lands of central Mexico.</title>
        <authorList>
            <person name="Delgado-Sanchez P."/>
            <person name="Jimenez-Bremont J.F."/>
            <person name="Guerrero-Gonzalez Mde L."/>
            <person name="Flores J."/>
        </authorList>
    </citation>
    <scope>NUCLEOTIDE SEQUENCE</scope>
    <source>
        <tissue evidence="3">Cladode</tissue>
    </source>
</reference>
<reference evidence="3" key="2">
    <citation type="submission" date="2020-07" db="EMBL/GenBank/DDBJ databases">
        <authorList>
            <person name="Vera ALvarez R."/>
            <person name="Arias-Moreno D.M."/>
            <person name="Jimenez-Jacinto V."/>
            <person name="Jimenez-Bremont J.F."/>
            <person name="Swaminathan K."/>
            <person name="Moose S.P."/>
            <person name="Guerrero-Gonzalez M.L."/>
            <person name="Marino-Ramirez L."/>
            <person name="Landsman D."/>
            <person name="Rodriguez-Kessler M."/>
            <person name="Delgado-Sanchez P."/>
        </authorList>
    </citation>
    <scope>NUCLEOTIDE SEQUENCE</scope>
    <source>
        <tissue evidence="3">Cladode</tissue>
    </source>
</reference>
<name>A0A7C9EAJ3_OPUST</name>